<dbReference type="EMBL" id="CP002480">
    <property type="protein sequence ID" value="ADW67141.1"/>
    <property type="molecule type" value="Genomic_DNA"/>
</dbReference>
<dbReference type="RefSeq" id="WP_013578470.1">
    <property type="nucleotide sequence ID" value="NC_015064.1"/>
</dbReference>
<name>E8X481_GRATM</name>
<feature type="chain" id="PRO_5003230667" evidence="1">
    <location>
        <begin position="24"/>
        <end position="75"/>
    </location>
</feature>
<dbReference type="KEGG" id="acm:AciX9_0050"/>
<organism evidence="3">
    <name type="scientific">Granulicella tundricola (strain ATCC BAA-1859 / DSM 23138 / MP5ACTX9)</name>
    <dbReference type="NCBI Taxonomy" id="1198114"/>
    <lineage>
        <taxon>Bacteria</taxon>
        <taxon>Pseudomonadati</taxon>
        <taxon>Acidobacteriota</taxon>
        <taxon>Terriglobia</taxon>
        <taxon>Terriglobales</taxon>
        <taxon>Acidobacteriaceae</taxon>
        <taxon>Granulicella</taxon>
    </lineage>
</organism>
<reference evidence="3" key="1">
    <citation type="submission" date="2011-01" db="EMBL/GenBank/DDBJ databases">
        <title>Complete sequence of chromosome of Acidobacterium sp. MP5ACTX9.</title>
        <authorList>
            <consortium name="US DOE Joint Genome Institute"/>
            <person name="Lucas S."/>
            <person name="Copeland A."/>
            <person name="Lapidus A."/>
            <person name="Cheng J.-F."/>
            <person name="Goodwin L."/>
            <person name="Pitluck S."/>
            <person name="Teshima H."/>
            <person name="Detter J.C."/>
            <person name="Han C."/>
            <person name="Tapia R."/>
            <person name="Land M."/>
            <person name="Hauser L."/>
            <person name="Kyrpides N."/>
            <person name="Ivanova N."/>
            <person name="Ovchinnikova G."/>
            <person name="Pagani I."/>
            <person name="Rawat S.R."/>
            <person name="Mannisto M."/>
            <person name="Haggblom M.M."/>
            <person name="Woyke T."/>
        </authorList>
    </citation>
    <scope>NUCLEOTIDE SEQUENCE [LARGE SCALE GENOMIC DNA]</scope>
    <source>
        <strain evidence="3">MP5ACTX9</strain>
    </source>
</reference>
<evidence type="ECO:0000313" key="3">
    <source>
        <dbReference type="Proteomes" id="UP000000343"/>
    </source>
</evidence>
<gene>
    <name evidence="2" type="ordered locus">AciX9_0050</name>
</gene>
<accession>E8X481</accession>
<feature type="signal peptide" evidence="1">
    <location>
        <begin position="1"/>
        <end position="23"/>
    </location>
</feature>
<protein>
    <submittedName>
        <fullName evidence="2">Uncharacterized protein</fullName>
    </submittedName>
</protein>
<sequence length="75" mass="8228">MRLIFRSLLAAALCLLAVPVISAQTIRVSYPDARSAKPLDGRLLLLLSNDPSEDPRMQINDTQKSQQVFGMTVDG</sequence>
<dbReference type="STRING" id="1198114.AciX9_0050"/>
<keyword evidence="3" id="KW-1185">Reference proteome</keyword>
<dbReference type="PaxDb" id="1198114-AciX9_0050"/>
<dbReference type="HOGENOM" id="CLU_2665958_0_0_0"/>
<evidence type="ECO:0000313" key="2">
    <source>
        <dbReference type="EMBL" id="ADW67141.1"/>
    </source>
</evidence>
<dbReference type="Proteomes" id="UP000000343">
    <property type="component" value="Chromosome"/>
</dbReference>
<dbReference type="eggNOG" id="COG2382">
    <property type="taxonomic scope" value="Bacteria"/>
</dbReference>
<dbReference type="AlphaFoldDB" id="E8X481"/>
<proteinExistence type="predicted"/>
<evidence type="ECO:0000256" key="1">
    <source>
        <dbReference type="SAM" id="SignalP"/>
    </source>
</evidence>
<keyword evidence="1" id="KW-0732">Signal</keyword>